<reference evidence="9 10" key="1">
    <citation type="submission" date="2016-07" db="EMBL/GenBank/DDBJ databases">
        <title>Pervasive Adenine N6-methylation of Active Genes in Fungi.</title>
        <authorList>
            <consortium name="DOE Joint Genome Institute"/>
            <person name="Mondo S.J."/>
            <person name="Dannebaum R.O."/>
            <person name="Kuo R.C."/>
            <person name="Labutti K."/>
            <person name="Haridas S."/>
            <person name="Kuo A."/>
            <person name="Salamov A."/>
            <person name="Ahrendt S.R."/>
            <person name="Lipzen A."/>
            <person name="Sullivan W."/>
            <person name="Andreopoulos W.B."/>
            <person name="Clum A."/>
            <person name="Lindquist E."/>
            <person name="Daum C."/>
            <person name="Ramamoorthy G.K."/>
            <person name="Gryganskyi A."/>
            <person name="Culley D."/>
            <person name="Magnuson J.K."/>
            <person name="James T.Y."/>
            <person name="O'Malley M.A."/>
            <person name="Stajich J.E."/>
            <person name="Spatafora J.W."/>
            <person name="Visel A."/>
            <person name="Grigoriev I.V."/>
        </authorList>
    </citation>
    <scope>NUCLEOTIDE SEQUENCE [LARGE SCALE GENOMIC DNA]</scope>
    <source>
        <strain evidence="9 10">ATCC 12442</strain>
    </source>
</reference>
<protein>
    <recommendedName>
        <fullName evidence="7">NADPH--hemoprotein reductase</fullName>
        <ecNumber evidence="7">1.6.2.4</ecNumber>
    </recommendedName>
</protein>
<dbReference type="GO" id="GO:0050660">
    <property type="term" value="F:flavin adenine dinucleotide binding"/>
    <property type="evidence" value="ECO:0007669"/>
    <property type="project" value="TreeGrafter"/>
</dbReference>
<evidence type="ECO:0000313" key="10">
    <source>
        <dbReference type="Proteomes" id="UP000193922"/>
    </source>
</evidence>
<dbReference type="Gene3D" id="3.40.50.360">
    <property type="match status" value="1"/>
</dbReference>
<dbReference type="SUPFAM" id="SSF63380">
    <property type="entry name" value="Riboflavin synthase domain-like"/>
    <property type="match status" value="1"/>
</dbReference>
<evidence type="ECO:0000259" key="8">
    <source>
        <dbReference type="PROSITE" id="PS50902"/>
    </source>
</evidence>
<keyword evidence="6" id="KW-0560">Oxidoreductase</keyword>
<dbReference type="RefSeq" id="XP_040739138.1">
    <property type="nucleotide sequence ID" value="XM_040889015.1"/>
</dbReference>
<keyword evidence="4" id="KW-0274">FAD</keyword>
<dbReference type="GO" id="GO:0003958">
    <property type="term" value="F:NADPH-hemoprotein reductase activity"/>
    <property type="evidence" value="ECO:0007669"/>
    <property type="project" value="UniProtKB-EC"/>
</dbReference>
<gene>
    <name evidence="9" type="ORF">DL89DRAFT_272788</name>
</gene>
<dbReference type="AlphaFoldDB" id="A0A1Y1VTE9"/>
<dbReference type="GeneID" id="63805663"/>
<evidence type="ECO:0000256" key="5">
    <source>
        <dbReference type="ARBA" id="ARBA00022857"/>
    </source>
</evidence>
<dbReference type="InterPro" id="IPR008254">
    <property type="entry name" value="Flavodoxin/NO_synth"/>
</dbReference>
<comment type="cofactor">
    <cofactor evidence="2">
        <name>FAD</name>
        <dbReference type="ChEBI" id="CHEBI:57692"/>
    </cofactor>
</comment>
<dbReference type="PANTHER" id="PTHR19384:SF17">
    <property type="entry name" value="NADPH--CYTOCHROME P450 REDUCTASE"/>
    <property type="match status" value="1"/>
</dbReference>
<dbReference type="InterPro" id="IPR017938">
    <property type="entry name" value="Riboflavin_synthase-like_b-brl"/>
</dbReference>
<evidence type="ECO:0000256" key="3">
    <source>
        <dbReference type="ARBA" id="ARBA00022630"/>
    </source>
</evidence>
<evidence type="ECO:0000256" key="7">
    <source>
        <dbReference type="ARBA" id="ARBA00023797"/>
    </source>
</evidence>
<evidence type="ECO:0000313" key="9">
    <source>
        <dbReference type="EMBL" id="ORX64014.1"/>
    </source>
</evidence>
<dbReference type="Gene3D" id="2.40.30.10">
    <property type="entry name" value="Translation factors"/>
    <property type="match status" value="1"/>
</dbReference>
<keyword evidence="10" id="KW-1185">Reference proteome</keyword>
<dbReference type="EMBL" id="MCFD01000133">
    <property type="protein sequence ID" value="ORX64014.1"/>
    <property type="molecule type" value="Genomic_DNA"/>
</dbReference>
<dbReference type="Gene3D" id="1.20.990.10">
    <property type="entry name" value="NADPH-cytochrome p450 Reductase, Chain A, domain 3"/>
    <property type="match status" value="1"/>
</dbReference>
<dbReference type="InterPro" id="IPR003097">
    <property type="entry name" value="CysJ-like_FAD-binding"/>
</dbReference>
<evidence type="ECO:0000256" key="1">
    <source>
        <dbReference type="ARBA" id="ARBA00001917"/>
    </source>
</evidence>
<comment type="cofactor">
    <cofactor evidence="1">
        <name>FMN</name>
        <dbReference type="ChEBI" id="CHEBI:58210"/>
    </cofactor>
</comment>
<dbReference type="EC" id="1.6.2.4" evidence="7"/>
<dbReference type="Pfam" id="PF00667">
    <property type="entry name" value="FAD_binding_1"/>
    <property type="match status" value="1"/>
</dbReference>
<dbReference type="STRING" id="61395.A0A1Y1VTE9"/>
<proteinExistence type="predicted"/>
<dbReference type="InterPro" id="IPR039261">
    <property type="entry name" value="FNR_nucleotide-bd"/>
</dbReference>
<organism evidence="9 10">
    <name type="scientific">Linderina pennispora</name>
    <dbReference type="NCBI Taxonomy" id="61395"/>
    <lineage>
        <taxon>Eukaryota</taxon>
        <taxon>Fungi</taxon>
        <taxon>Fungi incertae sedis</taxon>
        <taxon>Zoopagomycota</taxon>
        <taxon>Kickxellomycotina</taxon>
        <taxon>Kickxellomycetes</taxon>
        <taxon>Kickxellales</taxon>
        <taxon>Kickxellaceae</taxon>
        <taxon>Linderina</taxon>
    </lineage>
</organism>
<dbReference type="GO" id="GO:0005829">
    <property type="term" value="C:cytosol"/>
    <property type="evidence" value="ECO:0007669"/>
    <property type="project" value="TreeGrafter"/>
</dbReference>
<name>A0A1Y1VTE9_9FUNG</name>
<dbReference type="GO" id="GO:0010181">
    <property type="term" value="F:FMN binding"/>
    <property type="evidence" value="ECO:0007669"/>
    <property type="project" value="InterPro"/>
</dbReference>
<accession>A0A1Y1VTE9</accession>
<feature type="domain" description="Flavodoxin-like" evidence="8">
    <location>
        <begin position="1"/>
        <end position="143"/>
    </location>
</feature>
<dbReference type="OrthoDB" id="1470350at2759"/>
<dbReference type="InterPro" id="IPR023173">
    <property type="entry name" value="NADPH_Cyt_P450_Rdtase_alpha"/>
</dbReference>
<keyword evidence="5" id="KW-0521">NADP</keyword>
<dbReference type="PANTHER" id="PTHR19384">
    <property type="entry name" value="NITRIC OXIDE SYNTHASE-RELATED"/>
    <property type="match status" value="1"/>
</dbReference>
<keyword evidence="3" id="KW-0285">Flavoprotein</keyword>
<dbReference type="InterPro" id="IPR029039">
    <property type="entry name" value="Flavoprotein-like_sf"/>
</dbReference>
<evidence type="ECO:0000256" key="4">
    <source>
        <dbReference type="ARBA" id="ARBA00022827"/>
    </source>
</evidence>
<comment type="caution">
    <text evidence="9">The sequence shown here is derived from an EMBL/GenBank/DDBJ whole genome shotgun (WGS) entry which is preliminary data.</text>
</comment>
<dbReference type="PROSITE" id="PS50902">
    <property type="entry name" value="FLAVODOXIN_LIKE"/>
    <property type="match status" value="1"/>
</dbReference>
<evidence type="ECO:0000256" key="6">
    <source>
        <dbReference type="ARBA" id="ARBA00023002"/>
    </source>
</evidence>
<evidence type="ECO:0000256" key="2">
    <source>
        <dbReference type="ARBA" id="ARBA00001974"/>
    </source>
</evidence>
<dbReference type="SUPFAM" id="SSF52218">
    <property type="entry name" value="Flavoproteins"/>
    <property type="match status" value="1"/>
</dbReference>
<dbReference type="SUPFAM" id="SSF52343">
    <property type="entry name" value="Ferredoxin reductase-like, C-terminal NADP-linked domain"/>
    <property type="match status" value="1"/>
</dbReference>
<sequence length="491" mass="54291">MGTSDDYATQMAEQLKRMGFADITLVSLNDWDFASMQSADGRRSLVVAITSTYNGMPPDNARNFAKLLDQETRADILKDVDFVLFGCGNSLWHTFLKFPRHLYQRLDELGATPLTEFTAGDSNDDLDDESGMILTDHYGSSSLSYSLKYVDKQPCCPRSDCHWRTHQSKSTGAAGRRKERYLVHDWRPPQYLPSQPPGVVQLELDTVFELEQQQLSMATHAPSVMPLQYVCDWKEAPSRELVVALSEASGNEPAYDSLRKAAEDVNTLGKQSAGWSAFTAQNRTVLDVLRTYAPLVRQIPFATLLHFVSAMDPRRYSIASCQSVVGNEVHISAAIVNDTVNGRSYGGLATEYLASLEAGAPQDVFHLPPSSDVPVVFVGAGTGPEYDYLYKDELEQYVQDGTLSKLQTAFSRVGDECKYVQHHVSQDGAKIWSHLQSGGRIYVCGSADKLGKSMSAAMARIFEEHGGLSADEASTYLSDLISDGHYAQDIW</sequence>
<dbReference type="Pfam" id="PF00258">
    <property type="entry name" value="Flavodoxin_1"/>
    <property type="match status" value="1"/>
</dbReference>
<dbReference type="Proteomes" id="UP000193922">
    <property type="component" value="Unassembled WGS sequence"/>
</dbReference>
<dbReference type="Gene3D" id="3.40.50.80">
    <property type="entry name" value="Nucleotide-binding domain of ferredoxin-NADP reductase (FNR) module"/>
    <property type="match status" value="1"/>
</dbReference>